<keyword evidence="4 7" id="KW-0812">Transmembrane</keyword>
<comment type="subcellular location">
    <subcellularLocation>
        <location evidence="1">Membrane</location>
        <topology evidence="1">Multi-pass membrane protein</topology>
    </subcellularLocation>
</comment>
<feature type="transmembrane region" description="Helical" evidence="7">
    <location>
        <begin position="34"/>
        <end position="55"/>
    </location>
</feature>
<evidence type="ECO:0000256" key="1">
    <source>
        <dbReference type="ARBA" id="ARBA00004141"/>
    </source>
</evidence>
<dbReference type="InterPro" id="IPR027470">
    <property type="entry name" value="Cation_efflux_CTD"/>
</dbReference>
<evidence type="ECO:0000313" key="10">
    <source>
        <dbReference type="EMBL" id="MET7013294.1"/>
    </source>
</evidence>
<dbReference type="Pfam" id="PF01545">
    <property type="entry name" value="Cation_efflux"/>
    <property type="match status" value="1"/>
</dbReference>
<dbReference type="PANTHER" id="PTHR43840:SF15">
    <property type="entry name" value="MITOCHONDRIAL METAL TRANSPORTER 1-RELATED"/>
    <property type="match status" value="1"/>
</dbReference>
<feature type="transmembrane region" description="Helical" evidence="7">
    <location>
        <begin position="7"/>
        <end position="28"/>
    </location>
</feature>
<evidence type="ECO:0000256" key="3">
    <source>
        <dbReference type="ARBA" id="ARBA00022448"/>
    </source>
</evidence>
<protein>
    <submittedName>
        <fullName evidence="10">Cation diffusion facilitator family transporter</fullName>
    </submittedName>
</protein>
<evidence type="ECO:0000256" key="6">
    <source>
        <dbReference type="ARBA" id="ARBA00023136"/>
    </source>
</evidence>
<feature type="transmembrane region" description="Helical" evidence="7">
    <location>
        <begin position="76"/>
        <end position="94"/>
    </location>
</feature>
<dbReference type="Gene3D" id="1.20.1510.10">
    <property type="entry name" value="Cation efflux protein transmembrane domain"/>
    <property type="match status" value="1"/>
</dbReference>
<reference evidence="10 11" key="1">
    <citation type="submission" date="2024-07" db="EMBL/GenBank/DDBJ databases">
        <title>Uliginosibacterium flavum JJ3220;KACC:17644.</title>
        <authorList>
            <person name="Kim M.K."/>
        </authorList>
    </citation>
    <scope>NUCLEOTIDE SEQUENCE [LARGE SCALE GENOMIC DNA]</scope>
    <source>
        <strain evidence="10 11">KACC:17644</strain>
    </source>
</reference>
<feature type="domain" description="Cation efflux protein cytoplasmic" evidence="9">
    <location>
        <begin position="206"/>
        <end position="284"/>
    </location>
</feature>
<keyword evidence="11" id="KW-1185">Reference proteome</keyword>
<sequence>MSRKKNVALLSVASNSLLITLKLIAGTLSGSVSIISEAIHSMMDLVAAVIAFFAVRMADVPPDEDHPYGHEKFENVSGVIEGVLIVVAAVWIITEAVHKLFNPAPLGAAGWGVAVMFVSALVNTLVSRLLYKVAREEHSMALEADALHLKADVYTSLGVGFGLAAIWLTGWHQLDPLVAIAVALFILKEAFELIAKAFAPLIDASLPKEEIDAIHSALGRHAHDFIDYHNLRTRQSGKIRHIDLHVTLHRYSTLEHAHALCDRLEAEIVEVIAHANVLIHSDPCDESCRCPDQSFMRPISTTPVITSPAPNS</sequence>
<comment type="similarity">
    <text evidence="2">Belongs to the cation diffusion facilitator (CDF) transporter (TC 2.A.4) family.</text>
</comment>
<evidence type="ECO:0000256" key="7">
    <source>
        <dbReference type="SAM" id="Phobius"/>
    </source>
</evidence>
<dbReference type="SUPFAM" id="SSF160240">
    <property type="entry name" value="Cation efflux protein cytoplasmic domain-like"/>
    <property type="match status" value="1"/>
</dbReference>
<dbReference type="EMBL" id="JBEWZI010000003">
    <property type="protein sequence ID" value="MET7013294.1"/>
    <property type="molecule type" value="Genomic_DNA"/>
</dbReference>
<evidence type="ECO:0000313" key="11">
    <source>
        <dbReference type="Proteomes" id="UP001549691"/>
    </source>
</evidence>
<dbReference type="InterPro" id="IPR050291">
    <property type="entry name" value="CDF_Transporter"/>
</dbReference>
<proteinExistence type="inferred from homology"/>
<gene>
    <name evidence="10" type="ORF">ABXR19_03770</name>
</gene>
<evidence type="ECO:0000259" key="9">
    <source>
        <dbReference type="Pfam" id="PF16916"/>
    </source>
</evidence>
<dbReference type="RefSeq" id="WP_354599758.1">
    <property type="nucleotide sequence ID" value="NZ_JBEWZI010000003.1"/>
</dbReference>
<name>A0ABV2THB1_9RHOO</name>
<comment type="caution">
    <text evidence="10">The sequence shown here is derived from an EMBL/GenBank/DDBJ whole genome shotgun (WGS) entry which is preliminary data.</text>
</comment>
<dbReference type="InterPro" id="IPR058533">
    <property type="entry name" value="Cation_efflux_TM"/>
</dbReference>
<dbReference type="InterPro" id="IPR027469">
    <property type="entry name" value="Cation_efflux_TMD_sf"/>
</dbReference>
<keyword evidence="5 7" id="KW-1133">Transmembrane helix</keyword>
<dbReference type="InterPro" id="IPR002524">
    <property type="entry name" value="Cation_efflux"/>
</dbReference>
<dbReference type="NCBIfam" id="TIGR01297">
    <property type="entry name" value="CDF"/>
    <property type="match status" value="1"/>
</dbReference>
<dbReference type="SUPFAM" id="SSF161111">
    <property type="entry name" value="Cation efflux protein transmembrane domain-like"/>
    <property type="match status" value="1"/>
</dbReference>
<accession>A0ABV2THB1</accession>
<dbReference type="Proteomes" id="UP001549691">
    <property type="component" value="Unassembled WGS sequence"/>
</dbReference>
<feature type="domain" description="Cation efflux protein transmembrane" evidence="8">
    <location>
        <begin position="9"/>
        <end position="201"/>
    </location>
</feature>
<evidence type="ECO:0000256" key="4">
    <source>
        <dbReference type="ARBA" id="ARBA00022692"/>
    </source>
</evidence>
<evidence type="ECO:0000256" key="5">
    <source>
        <dbReference type="ARBA" id="ARBA00022989"/>
    </source>
</evidence>
<feature type="transmembrane region" description="Helical" evidence="7">
    <location>
        <begin position="106"/>
        <end position="131"/>
    </location>
</feature>
<evidence type="ECO:0000256" key="2">
    <source>
        <dbReference type="ARBA" id="ARBA00008114"/>
    </source>
</evidence>
<dbReference type="Pfam" id="PF16916">
    <property type="entry name" value="ZT_dimer"/>
    <property type="match status" value="1"/>
</dbReference>
<dbReference type="Gene3D" id="3.30.70.1350">
    <property type="entry name" value="Cation efflux protein, cytoplasmic domain"/>
    <property type="match status" value="1"/>
</dbReference>
<dbReference type="PANTHER" id="PTHR43840">
    <property type="entry name" value="MITOCHONDRIAL METAL TRANSPORTER 1-RELATED"/>
    <property type="match status" value="1"/>
</dbReference>
<keyword evidence="6 7" id="KW-0472">Membrane</keyword>
<dbReference type="InterPro" id="IPR036837">
    <property type="entry name" value="Cation_efflux_CTD_sf"/>
</dbReference>
<organism evidence="10 11">
    <name type="scientific">Uliginosibacterium flavum</name>
    <dbReference type="NCBI Taxonomy" id="1396831"/>
    <lineage>
        <taxon>Bacteria</taxon>
        <taxon>Pseudomonadati</taxon>
        <taxon>Pseudomonadota</taxon>
        <taxon>Betaproteobacteria</taxon>
        <taxon>Rhodocyclales</taxon>
        <taxon>Zoogloeaceae</taxon>
        <taxon>Uliginosibacterium</taxon>
    </lineage>
</organism>
<keyword evidence="3" id="KW-0813">Transport</keyword>
<evidence type="ECO:0000259" key="8">
    <source>
        <dbReference type="Pfam" id="PF01545"/>
    </source>
</evidence>